<dbReference type="OrthoDB" id="3171430at2"/>
<dbReference type="InterPro" id="IPR000792">
    <property type="entry name" value="Tscrpt_reg_LuxR_C"/>
</dbReference>
<proteinExistence type="predicted"/>
<dbReference type="RefSeq" id="WP_141784597.1">
    <property type="nucleotide sequence ID" value="NZ_BAAAIK010000002.1"/>
</dbReference>
<dbReference type="Gene3D" id="1.10.10.10">
    <property type="entry name" value="Winged helix-like DNA-binding domain superfamily/Winged helix DNA-binding domain"/>
    <property type="match status" value="1"/>
</dbReference>
<dbReference type="PRINTS" id="PR00038">
    <property type="entry name" value="HTHLUXR"/>
</dbReference>
<evidence type="ECO:0000256" key="1">
    <source>
        <dbReference type="SAM" id="MobiDB-lite"/>
    </source>
</evidence>
<dbReference type="GO" id="GO:0016887">
    <property type="term" value="F:ATP hydrolysis activity"/>
    <property type="evidence" value="ECO:0007669"/>
    <property type="project" value="InterPro"/>
</dbReference>
<dbReference type="PANTHER" id="PTHR47691:SF3">
    <property type="entry name" value="HTH-TYPE TRANSCRIPTIONAL REGULATOR RV0890C-RELATED"/>
    <property type="match status" value="1"/>
</dbReference>
<dbReference type="GO" id="GO:0003677">
    <property type="term" value="F:DNA binding"/>
    <property type="evidence" value="ECO:0007669"/>
    <property type="project" value="InterPro"/>
</dbReference>
<feature type="region of interest" description="Disordered" evidence="1">
    <location>
        <begin position="80"/>
        <end position="100"/>
    </location>
</feature>
<name>A0A542YQU0_9MICO</name>
<evidence type="ECO:0000313" key="4">
    <source>
        <dbReference type="Proteomes" id="UP000319516"/>
    </source>
</evidence>
<comment type="caution">
    <text evidence="3">The sequence shown here is derived from an EMBL/GenBank/DDBJ whole genome shotgun (WGS) entry which is preliminary data.</text>
</comment>
<keyword evidence="4" id="KW-1185">Reference proteome</keyword>
<dbReference type="SMART" id="SM00421">
    <property type="entry name" value="HTH_LUXR"/>
    <property type="match status" value="1"/>
</dbReference>
<sequence length="841" mass="89719">MPDLPLRGRSQALADLNRLLDLPGRRVLTLTGLPGVGKSRLARELVTQRREGPSRVVVVETDQVYEAGLLERRIRAAVGIPGATPPAPSARAGRGTGTDPPPVETILLVDDAHRAPETGDTLRTLTRARPDLRVVVTARAPLYIPRETVFRVAPFTAPHPAAGTGTAVEDLAAQPAVQMFLDVADATGISIGTGDGALTAVAEICALVGGLPLAIELAAARSAAFSPTSLLHLLRDHPHKSVLGRVPGGAPDHDLFDAIAWTESLLSPQQRTLLHRLTAFRSPVPVDAVTQVTGVSNVVEGLSALVDMHLVQADHTDGATRFSLHPLVREHAVEQLKQVAPEEIEELHSAHIRWALGFTLPLSGARTGSQFLRSTDHLRPVGPDLRLALHRALDREDAPSAVRLALGLAPYWFSRGAPPGHTHLLARVRELPGFPAIPAGLRALLAGWHGLLLAETAETADAVQHTLTDLLGAVDLARATGPETLLRVLGLTLRAARFAEDREAVAPLCAEGRELARTLGWEVTLARFEVWSGMLAHQGADLDEAHRWGVSAYRLAQRLDDPSVFLVACGFLRSLPGGADLVPDLPAYEELLSLARRTGNRHAQAWIQPLAALDAIGAGDLPAAADLAAEVIRMGRSAEAWGWCGIPIVCLARIAALRRETEQEARFHGMLAVHLPVLRPSVPPWTQRAYEQALEVCRERGGATFDAAFLAGASLTHRSAAEEALAYAATVARSSTGHEPPAPAEQPVDGAPARRPTPRTSSLLTSREQEVLALLTAGGTNKEISAALGISPKTVMHHTSNIYRKLEVRGRAQAVAWQLRAAQHEGAGDTAPPTPPPTARR</sequence>
<dbReference type="InterPro" id="IPR036388">
    <property type="entry name" value="WH-like_DNA-bd_sf"/>
</dbReference>
<dbReference type="InterPro" id="IPR027417">
    <property type="entry name" value="P-loop_NTPase"/>
</dbReference>
<evidence type="ECO:0000313" key="3">
    <source>
        <dbReference type="EMBL" id="TQL50463.1"/>
    </source>
</evidence>
<feature type="region of interest" description="Disordered" evidence="1">
    <location>
        <begin position="821"/>
        <end position="841"/>
    </location>
</feature>
<dbReference type="Proteomes" id="UP000319516">
    <property type="component" value="Unassembled WGS sequence"/>
</dbReference>
<feature type="region of interest" description="Disordered" evidence="1">
    <location>
        <begin position="731"/>
        <end position="766"/>
    </location>
</feature>
<dbReference type="PANTHER" id="PTHR47691">
    <property type="entry name" value="REGULATOR-RELATED"/>
    <property type="match status" value="1"/>
</dbReference>
<dbReference type="Gene3D" id="3.40.50.300">
    <property type="entry name" value="P-loop containing nucleotide triphosphate hydrolases"/>
    <property type="match status" value="1"/>
</dbReference>
<dbReference type="PROSITE" id="PS00622">
    <property type="entry name" value="HTH_LUXR_1"/>
    <property type="match status" value="1"/>
</dbReference>
<dbReference type="CDD" id="cd06170">
    <property type="entry name" value="LuxR_C_like"/>
    <property type="match status" value="1"/>
</dbReference>
<evidence type="ECO:0000259" key="2">
    <source>
        <dbReference type="PROSITE" id="PS50043"/>
    </source>
</evidence>
<dbReference type="SMART" id="SM00382">
    <property type="entry name" value="AAA"/>
    <property type="match status" value="1"/>
</dbReference>
<reference evidence="3 4" key="1">
    <citation type="submission" date="2019-06" db="EMBL/GenBank/DDBJ databases">
        <title>Sequencing the genomes of 1000 actinobacteria strains.</title>
        <authorList>
            <person name="Klenk H.-P."/>
        </authorList>
    </citation>
    <scope>NUCLEOTIDE SEQUENCE [LARGE SCALE GENOMIC DNA]</scope>
    <source>
        <strain evidence="3 4">DSM 12335</strain>
    </source>
</reference>
<dbReference type="Pfam" id="PF00196">
    <property type="entry name" value="GerE"/>
    <property type="match status" value="1"/>
</dbReference>
<dbReference type="GO" id="GO:0006355">
    <property type="term" value="P:regulation of DNA-templated transcription"/>
    <property type="evidence" value="ECO:0007669"/>
    <property type="project" value="InterPro"/>
</dbReference>
<dbReference type="InterPro" id="IPR003593">
    <property type="entry name" value="AAA+_ATPase"/>
</dbReference>
<dbReference type="PROSITE" id="PS50043">
    <property type="entry name" value="HTH_LUXR_2"/>
    <property type="match status" value="1"/>
</dbReference>
<dbReference type="EMBL" id="VFOP01000001">
    <property type="protein sequence ID" value="TQL50463.1"/>
    <property type="molecule type" value="Genomic_DNA"/>
</dbReference>
<organism evidence="3 4">
    <name type="scientific">Ornithinicoccus hortensis</name>
    <dbReference type="NCBI Taxonomy" id="82346"/>
    <lineage>
        <taxon>Bacteria</taxon>
        <taxon>Bacillati</taxon>
        <taxon>Actinomycetota</taxon>
        <taxon>Actinomycetes</taxon>
        <taxon>Micrococcales</taxon>
        <taxon>Intrasporangiaceae</taxon>
        <taxon>Ornithinicoccus</taxon>
    </lineage>
</organism>
<feature type="domain" description="HTH luxR-type" evidence="2">
    <location>
        <begin position="757"/>
        <end position="822"/>
    </location>
</feature>
<gene>
    <name evidence="3" type="ORF">FB467_1573</name>
</gene>
<protein>
    <submittedName>
        <fullName evidence="3">Regulatory LuxR family protein</fullName>
    </submittedName>
</protein>
<dbReference type="InterPro" id="IPR049945">
    <property type="entry name" value="AAA_22"/>
</dbReference>
<dbReference type="Pfam" id="PF13401">
    <property type="entry name" value="AAA_22"/>
    <property type="match status" value="1"/>
</dbReference>
<dbReference type="SUPFAM" id="SSF46894">
    <property type="entry name" value="C-terminal effector domain of the bipartite response regulators"/>
    <property type="match status" value="1"/>
</dbReference>
<feature type="compositionally biased region" description="Pro residues" evidence="1">
    <location>
        <begin position="832"/>
        <end position="841"/>
    </location>
</feature>
<dbReference type="SUPFAM" id="SSF52540">
    <property type="entry name" value="P-loop containing nucleoside triphosphate hydrolases"/>
    <property type="match status" value="1"/>
</dbReference>
<dbReference type="AlphaFoldDB" id="A0A542YQU0"/>
<accession>A0A542YQU0</accession>
<dbReference type="InterPro" id="IPR016032">
    <property type="entry name" value="Sig_transdc_resp-reg_C-effctor"/>
</dbReference>